<keyword evidence="1" id="KW-0812">Transmembrane</keyword>
<keyword evidence="3" id="KW-1185">Reference proteome</keyword>
<evidence type="ECO:0000313" key="2">
    <source>
        <dbReference type="EMBL" id="MFD0987486.1"/>
    </source>
</evidence>
<sequence>MRNAITDRERSWSLEPDALEWRDDKGKQGRIPYAAIGSLQLIDYASYGGRIYQCAVERKGGSGVKIRSHSYISLGNFEDRRGTYAPLIRGLAEKVADANPEADFIAGSTGLWIAWTIVGLLAVVMLGFFFASLGAGGPSLNGTLMVVVILLIGGPIIWRQVKYGKAKNFDPRNVPPELIGAD</sequence>
<feature type="transmembrane region" description="Helical" evidence="1">
    <location>
        <begin position="139"/>
        <end position="158"/>
    </location>
</feature>
<gene>
    <name evidence="2" type="ORF">ACFQ2F_10300</name>
</gene>
<organism evidence="2 3">
    <name type="scientific">Methyloligella solikamskensis</name>
    <dbReference type="NCBI Taxonomy" id="1177756"/>
    <lineage>
        <taxon>Bacteria</taxon>
        <taxon>Pseudomonadati</taxon>
        <taxon>Pseudomonadota</taxon>
        <taxon>Alphaproteobacteria</taxon>
        <taxon>Hyphomicrobiales</taxon>
        <taxon>Hyphomicrobiaceae</taxon>
        <taxon>Methyloligella</taxon>
    </lineage>
</organism>
<keyword evidence="1" id="KW-0472">Membrane</keyword>
<dbReference type="Proteomes" id="UP001597102">
    <property type="component" value="Unassembled WGS sequence"/>
</dbReference>
<accession>A0ABW3JCH4</accession>
<comment type="caution">
    <text evidence="2">The sequence shown here is derived from an EMBL/GenBank/DDBJ whole genome shotgun (WGS) entry which is preliminary data.</text>
</comment>
<protein>
    <submittedName>
        <fullName evidence="2">Uncharacterized protein</fullName>
    </submittedName>
</protein>
<dbReference type="EMBL" id="JBHTJO010000001">
    <property type="protein sequence ID" value="MFD0987486.1"/>
    <property type="molecule type" value="Genomic_DNA"/>
</dbReference>
<dbReference type="RefSeq" id="WP_379089525.1">
    <property type="nucleotide sequence ID" value="NZ_JBHTJO010000001.1"/>
</dbReference>
<reference evidence="3" key="1">
    <citation type="journal article" date="2019" name="Int. J. Syst. Evol. Microbiol.">
        <title>The Global Catalogue of Microorganisms (GCM) 10K type strain sequencing project: providing services to taxonomists for standard genome sequencing and annotation.</title>
        <authorList>
            <consortium name="The Broad Institute Genomics Platform"/>
            <consortium name="The Broad Institute Genome Sequencing Center for Infectious Disease"/>
            <person name="Wu L."/>
            <person name="Ma J."/>
        </authorList>
    </citation>
    <scope>NUCLEOTIDE SEQUENCE [LARGE SCALE GENOMIC DNA]</scope>
    <source>
        <strain evidence="3">CCUG 61697</strain>
    </source>
</reference>
<evidence type="ECO:0000313" key="3">
    <source>
        <dbReference type="Proteomes" id="UP001597102"/>
    </source>
</evidence>
<keyword evidence="1" id="KW-1133">Transmembrane helix</keyword>
<proteinExistence type="predicted"/>
<evidence type="ECO:0000256" key="1">
    <source>
        <dbReference type="SAM" id="Phobius"/>
    </source>
</evidence>
<feature type="transmembrane region" description="Helical" evidence="1">
    <location>
        <begin position="112"/>
        <end position="133"/>
    </location>
</feature>
<name>A0ABW3JCH4_9HYPH</name>